<dbReference type="EMBL" id="MPRL01000037">
    <property type="protein sequence ID" value="OOZ39946.1"/>
    <property type="molecule type" value="Genomic_DNA"/>
</dbReference>
<dbReference type="InterPro" id="IPR050065">
    <property type="entry name" value="GlmU-like"/>
</dbReference>
<dbReference type="InterPro" id="IPR029044">
    <property type="entry name" value="Nucleotide-diphossugar_trans"/>
</dbReference>
<dbReference type="OrthoDB" id="9788272at2"/>
<proteinExistence type="predicted"/>
<dbReference type="Gene3D" id="3.90.550.10">
    <property type="entry name" value="Spore Coat Polysaccharide Biosynthesis Protein SpsA, Chain A"/>
    <property type="match status" value="1"/>
</dbReference>
<dbReference type="PANTHER" id="PTHR43584:SF8">
    <property type="entry name" value="N-ACETYLMURAMATE ALPHA-1-PHOSPHATE URIDYLYLTRANSFERASE"/>
    <property type="match status" value="1"/>
</dbReference>
<reference evidence="4 5" key="1">
    <citation type="submission" date="2016-11" db="EMBL/GenBank/DDBJ databases">
        <title>Mixed transmission modes and dynamic genome evolution in an obligate animal-bacterial symbiosis.</title>
        <authorList>
            <person name="Russell S.L."/>
            <person name="Corbett-Detig R.B."/>
            <person name="Cavanaugh C.M."/>
        </authorList>
    </citation>
    <scope>NUCLEOTIDE SEQUENCE [LARGE SCALE GENOMIC DNA]</scope>
    <source>
        <strain evidence="4">Sveles-Q1</strain>
    </source>
</reference>
<evidence type="ECO:0000256" key="1">
    <source>
        <dbReference type="ARBA" id="ARBA00022679"/>
    </source>
</evidence>
<dbReference type="SUPFAM" id="SSF53448">
    <property type="entry name" value="Nucleotide-diphospho-sugar transferases"/>
    <property type="match status" value="1"/>
</dbReference>
<organism evidence="4 5">
    <name type="scientific">Solemya pervernicosa gill symbiont</name>
    <dbReference type="NCBI Taxonomy" id="642797"/>
    <lineage>
        <taxon>Bacteria</taxon>
        <taxon>Pseudomonadati</taxon>
        <taxon>Pseudomonadota</taxon>
        <taxon>Gammaproteobacteria</taxon>
        <taxon>sulfur-oxidizing symbionts</taxon>
    </lineage>
</organism>
<keyword evidence="2 4" id="KW-0548">Nucleotidyltransferase</keyword>
<comment type="caution">
    <text evidence="4">The sequence shown here is derived from an EMBL/GenBank/DDBJ whole genome shotgun (WGS) entry which is preliminary data.</text>
</comment>
<dbReference type="NCBIfam" id="NF045761">
    <property type="entry name" value="NAMPUrTaseMurU"/>
    <property type="match status" value="1"/>
</dbReference>
<dbReference type="InterPro" id="IPR005835">
    <property type="entry name" value="NTP_transferase_dom"/>
</dbReference>
<feature type="domain" description="Nucleotidyl transferase" evidence="3">
    <location>
        <begin position="2"/>
        <end position="122"/>
    </location>
</feature>
<dbReference type="RefSeq" id="WP_078483850.1">
    <property type="nucleotide sequence ID" value="NZ_MPRL01000037.1"/>
</dbReference>
<dbReference type="CDD" id="cd06422">
    <property type="entry name" value="NTP_transferase_like_1"/>
    <property type="match status" value="1"/>
</dbReference>
<sequence length="222" mass="24158">MKAMILAAGRGERMRPLTDHTPKPLLRVGGKRLIEYHLEALSAAGIVEVVINHAHLGEQIEAVLGSGEHYGLQISYSHEATALETGGGIYKALPQFGSDPFLVINGDVWSDYPLQRLPQQLDGLAHLVLVDNPDHNTNGDFLLSANRVTDGDGERFTFSGIGIYHPDLFASCQGGAFPLAPLLREAMAAERVSGEYYEGRWLDIGTPQRLSQLDDELSAIAE</sequence>
<evidence type="ECO:0000313" key="4">
    <source>
        <dbReference type="EMBL" id="OOZ39946.1"/>
    </source>
</evidence>
<accession>A0A1T2L4T6</accession>
<evidence type="ECO:0000259" key="3">
    <source>
        <dbReference type="Pfam" id="PF00483"/>
    </source>
</evidence>
<evidence type="ECO:0000256" key="2">
    <source>
        <dbReference type="ARBA" id="ARBA00022695"/>
    </source>
</evidence>
<name>A0A1T2L4T6_9GAMM</name>
<dbReference type="Pfam" id="PF00483">
    <property type="entry name" value="NTP_transferase"/>
    <property type="match status" value="1"/>
</dbReference>
<dbReference type="AlphaFoldDB" id="A0A1T2L4T6"/>
<protein>
    <submittedName>
        <fullName evidence="4">Mannose-1-phosphate guanylyltransferase</fullName>
    </submittedName>
</protein>
<dbReference type="GO" id="GO:0016779">
    <property type="term" value="F:nucleotidyltransferase activity"/>
    <property type="evidence" value="ECO:0007669"/>
    <property type="project" value="UniProtKB-KW"/>
</dbReference>
<gene>
    <name evidence="4" type="ORF">BOW53_09520</name>
</gene>
<dbReference type="Proteomes" id="UP000191110">
    <property type="component" value="Unassembled WGS sequence"/>
</dbReference>
<keyword evidence="5" id="KW-1185">Reference proteome</keyword>
<evidence type="ECO:0000313" key="5">
    <source>
        <dbReference type="Proteomes" id="UP000191110"/>
    </source>
</evidence>
<dbReference type="InterPro" id="IPR054790">
    <property type="entry name" value="MurU"/>
</dbReference>
<dbReference type="PANTHER" id="PTHR43584">
    <property type="entry name" value="NUCLEOTIDYL TRANSFERASE"/>
    <property type="match status" value="1"/>
</dbReference>
<keyword evidence="1 4" id="KW-0808">Transferase</keyword>